<accession>A0ABQ2S157</accession>
<protein>
    <submittedName>
        <fullName evidence="2">Dihydrolipoamide acetyltransferase</fullName>
    </submittedName>
</protein>
<dbReference type="PANTHER" id="PTHR43798">
    <property type="entry name" value="MONOACYLGLYCEROL LIPASE"/>
    <property type="match status" value="1"/>
</dbReference>
<evidence type="ECO:0000313" key="3">
    <source>
        <dbReference type="Proteomes" id="UP000644548"/>
    </source>
</evidence>
<dbReference type="EMBL" id="BMQN01000001">
    <property type="protein sequence ID" value="GGR84006.1"/>
    <property type="molecule type" value="Genomic_DNA"/>
</dbReference>
<sequence>MATESFTHDGAHLSVRRTGGGPPIVLVHGLSGSTRWWRLNVPALKQDHSVYSLDLSGYGLSRGRPSRTVREAAALIAAWLDDRDLRDVTLIGHSMGGQISLHVAAQRPDRVTRLVLVCASGLLRANPARTALHLPRAAWLGDRRFIGRIVLDGLRAGPLNLWRNATDLLRDSVQDILPLIRVPTLIIWGERDILVPLPVGELLHAALPGSRFEVIPRAGHVAMVDAPEQFNSLVLDFLNRGEVRPSI</sequence>
<feature type="domain" description="AB hydrolase-1" evidence="1">
    <location>
        <begin position="24"/>
        <end position="231"/>
    </location>
</feature>
<organism evidence="2 3">
    <name type="scientific">Deinococcus sedimenti</name>
    <dbReference type="NCBI Taxonomy" id="1867090"/>
    <lineage>
        <taxon>Bacteria</taxon>
        <taxon>Thermotogati</taxon>
        <taxon>Deinococcota</taxon>
        <taxon>Deinococci</taxon>
        <taxon>Deinococcales</taxon>
        <taxon>Deinococcaceae</taxon>
        <taxon>Deinococcus</taxon>
    </lineage>
</organism>
<dbReference type="InterPro" id="IPR050266">
    <property type="entry name" value="AB_hydrolase_sf"/>
</dbReference>
<dbReference type="Gene3D" id="3.40.50.1820">
    <property type="entry name" value="alpha/beta hydrolase"/>
    <property type="match status" value="1"/>
</dbReference>
<dbReference type="InterPro" id="IPR000073">
    <property type="entry name" value="AB_hydrolase_1"/>
</dbReference>
<dbReference type="Pfam" id="PF12697">
    <property type="entry name" value="Abhydrolase_6"/>
    <property type="match status" value="1"/>
</dbReference>
<evidence type="ECO:0000259" key="1">
    <source>
        <dbReference type="Pfam" id="PF12697"/>
    </source>
</evidence>
<proteinExistence type="predicted"/>
<comment type="caution">
    <text evidence="2">The sequence shown here is derived from an EMBL/GenBank/DDBJ whole genome shotgun (WGS) entry which is preliminary data.</text>
</comment>
<dbReference type="SUPFAM" id="SSF53474">
    <property type="entry name" value="alpha/beta-Hydrolases"/>
    <property type="match status" value="1"/>
</dbReference>
<dbReference type="InterPro" id="IPR029058">
    <property type="entry name" value="AB_hydrolase_fold"/>
</dbReference>
<reference evidence="3" key="1">
    <citation type="journal article" date="2019" name="Int. J. Syst. Evol. Microbiol.">
        <title>The Global Catalogue of Microorganisms (GCM) 10K type strain sequencing project: providing services to taxonomists for standard genome sequencing and annotation.</title>
        <authorList>
            <consortium name="The Broad Institute Genomics Platform"/>
            <consortium name="The Broad Institute Genome Sequencing Center for Infectious Disease"/>
            <person name="Wu L."/>
            <person name="Ma J."/>
        </authorList>
    </citation>
    <scope>NUCLEOTIDE SEQUENCE [LARGE SCALE GENOMIC DNA]</scope>
    <source>
        <strain evidence="3">JCM 31405</strain>
    </source>
</reference>
<name>A0ABQ2S157_9DEIO</name>
<gene>
    <name evidence="2" type="ORF">GCM10008960_08830</name>
</gene>
<dbReference type="PRINTS" id="PR00111">
    <property type="entry name" value="ABHYDROLASE"/>
</dbReference>
<dbReference type="Proteomes" id="UP000644548">
    <property type="component" value="Unassembled WGS sequence"/>
</dbReference>
<dbReference type="PANTHER" id="PTHR43798:SF33">
    <property type="entry name" value="HYDROLASE, PUTATIVE (AFU_ORTHOLOGUE AFUA_2G14860)-RELATED"/>
    <property type="match status" value="1"/>
</dbReference>
<dbReference type="RefSeq" id="WP_189071886.1">
    <property type="nucleotide sequence ID" value="NZ_BMQN01000001.1"/>
</dbReference>
<keyword evidence="3" id="KW-1185">Reference proteome</keyword>
<evidence type="ECO:0000313" key="2">
    <source>
        <dbReference type="EMBL" id="GGR84006.1"/>
    </source>
</evidence>